<proteinExistence type="predicted"/>
<gene>
    <name evidence="1" type="ORF">MM817_02389</name>
</gene>
<evidence type="ECO:0008006" key="3">
    <source>
        <dbReference type="Google" id="ProtNLM"/>
    </source>
</evidence>
<protein>
    <recommendedName>
        <fullName evidence="3">Stage V sporulation protein AE</fullName>
    </recommendedName>
</protein>
<reference evidence="1" key="1">
    <citation type="submission" date="2022-03" db="EMBL/GenBank/DDBJ databases">
        <title>Draft Genome Sequence of Firmicute Strain S0AB, a Heterotrophic Iron/Sulfur-Oxidizing Extreme Acidophile.</title>
        <authorList>
            <person name="Vergara E."/>
            <person name="Pakostova E."/>
            <person name="Johnson D.B."/>
            <person name="Holmes D.S."/>
        </authorList>
    </citation>
    <scope>NUCLEOTIDE SEQUENCE</scope>
    <source>
        <strain evidence="1">S0AB</strain>
    </source>
</reference>
<sequence length="204" mass="22364">MEQQRPRVILVTDGDIIARTALEIAASLVHARVISRSAGNPTPLAGATIADLVLHAAHDPVIVMLDDNGTWGQGPGEQALRSLVQDRRIRIIGVLAVASNTRYVRGVKVDFSIDRRGRIVDAAVNKYGFRLRSKRKFIFGDTVDILRRLRVPCLIGIGDIGKMKGLDDRHRGCPVTVSALRLLIELDEFSMGDSRNASPLLLVQ</sequence>
<keyword evidence="2" id="KW-1185">Reference proteome</keyword>
<accession>A0A9X1VA72</accession>
<dbReference type="Pfam" id="PF14097">
    <property type="entry name" value="SpoVAE"/>
    <property type="match status" value="1"/>
</dbReference>
<dbReference type="RefSeq" id="WP_241715341.1">
    <property type="nucleotide sequence ID" value="NZ_JALBUF010000008.1"/>
</dbReference>
<organism evidence="1 2">
    <name type="scientific">Sulfoacidibacillus ferrooxidans</name>
    <dbReference type="NCBI Taxonomy" id="2005001"/>
    <lineage>
        <taxon>Bacteria</taxon>
        <taxon>Bacillati</taxon>
        <taxon>Bacillota</taxon>
        <taxon>Bacilli</taxon>
        <taxon>Bacillales</taxon>
        <taxon>Alicyclobacillaceae</taxon>
        <taxon>Sulfoacidibacillus</taxon>
    </lineage>
</organism>
<name>A0A9X1VA72_9BACL</name>
<dbReference type="InterPro" id="IPR025914">
    <property type="entry name" value="SpoVAE"/>
</dbReference>
<dbReference type="EMBL" id="JALBUF010000008">
    <property type="protein sequence ID" value="MCI0184094.1"/>
    <property type="molecule type" value="Genomic_DNA"/>
</dbReference>
<evidence type="ECO:0000313" key="2">
    <source>
        <dbReference type="Proteomes" id="UP001139263"/>
    </source>
</evidence>
<dbReference type="Proteomes" id="UP001139263">
    <property type="component" value="Unassembled WGS sequence"/>
</dbReference>
<comment type="caution">
    <text evidence="1">The sequence shown here is derived from an EMBL/GenBank/DDBJ whole genome shotgun (WGS) entry which is preliminary data.</text>
</comment>
<evidence type="ECO:0000313" key="1">
    <source>
        <dbReference type="EMBL" id="MCI0184094.1"/>
    </source>
</evidence>
<dbReference type="AlphaFoldDB" id="A0A9X1VA72"/>